<protein>
    <submittedName>
        <fullName evidence="5">FCD domain-containing protein</fullName>
    </submittedName>
</protein>
<dbReference type="RefSeq" id="WP_156713446.1">
    <property type="nucleotide sequence ID" value="NZ_WPHG01000003.1"/>
</dbReference>
<evidence type="ECO:0000256" key="3">
    <source>
        <dbReference type="ARBA" id="ARBA00023163"/>
    </source>
</evidence>
<dbReference type="SUPFAM" id="SSF46785">
    <property type="entry name" value="Winged helix' DNA-binding domain"/>
    <property type="match status" value="1"/>
</dbReference>
<sequence length="218" mass="23341">MTINASSTVEQIAAHVTAAVRAGQLAPGQRLTEAEFSARLGVSRSSVREAFSRLTADGLLALAPHRGVTVRRLTRGEVDNLFAVRGALEALAVRLATPALSAAPARLAALRRDMDAAAEANDMNGFSDLNARFHALFTETAGNDLLGDTLARLSNSIYWLQFRVMVDRSAVFRTNREHVRIADAVLAGDAAGAQAAMLAHVETARRLIQSLDDDHFAP</sequence>
<proteinExistence type="predicted"/>
<keyword evidence="3" id="KW-0804">Transcription</keyword>
<evidence type="ECO:0000313" key="5">
    <source>
        <dbReference type="EMBL" id="MVA98520.1"/>
    </source>
</evidence>
<dbReference type="SMART" id="SM00895">
    <property type="entry name" value="FCD"/>
    <property type="match status" value="1"/>
</dbReference>
<dbReference type="SUPFAM" id="SSF48008">
    <property type="entry name" value="GntR ligand-binding domain-like"/>
    <property type="match status" value="1"/>
</dbReference>
<evidence type="ECO:0000256" key="1">
    <source>
        <dbReference type="ARBA" id="ARBA00023015"/>
    </source>
</evidence>
<dbReference type="PANTHER" id="PTHR43537:SF51">
    <property type="entry name" value="HTH-TYPE TRANSCRIPTIONAL REGULATOR LGOR-RELATED"/>
    <property type="match status" value="1"/>
</dbReference>
<dbReference type="PANTHER" id="PTHR43537">
    <property type="entry name" value="TRANSCRIPTIONAL REGULATOR, GNTR FAMILY"/>
    <property type="match status" value="1"/>
</dbReference>
<evidence type="ECO:0000256" key="2">
    <source>
        <dbReference type="ARBA" id="ARBA00023125"/>
    </source>
</evidence>
<keyword evidence="1" id="KW-0805">Transcription regulation</keyword>
<dbReference type="InterPro" id="IPR011711">
    <property type="entry name" value="GntR_C"/>
</dbReference>
<dbReference type="Pfam" id="PF07729">
    <property type="entry name" value="FCD"/>
    <property type="match status" value="1"/>
</dbReference>
<dbReference type="GO" id="GO:0003700">
    <property type="term" value="F:DNA-binding transcription factor activity"/>
    <property type="evidence" value="ECO:0007669"/>
    <property type="project" value="InterPro"/>
</dbReference>
<dbReference type="Proteomes" id="UP000463224">
    <property type="component" value="Unassembled WGS sequence"/>
</dbReference>
<dbReference type="EMBL" id="WPHG01000003">
    <property type="protein sequence ID" value="MVA98520.1"/>
    <property type="molecule type" value="Genomic_DNA"/>
</dbReference>
<dbReference type="Gene3D" id="1.10.10.10">
    <property type="entry name" value="Winged helix-like DNA-binding domain superfamily/Winged helix DNA-binding domain"/>
    <property type="match status" value="1"/>
</dbReference>
<accession>A0A844QKP1</accession>
<dbReference type="PRINTS" id="PR00035">
    <property type="entry name" value="HTHGNTR"/>
</dbReference>
<dbReference type="CDD" id="cd07377">
    <property type="entry name" value="WHTH_GntR"/>
    <property type="match status" value="1"/>
</dbReference>
<evidence type="ECO:0000313" key="6">
    <source>
        <dbReference type="Proteomes" id="UP000463224"/>
    </source>
</evidence>
<organism evidence="5 6">
    <name type="scientific">Nitratireductor arenosus</name>
    <dbReference type="NCBI Taxonomy" id="2682096"/>
    <lineage>
        <taxon>Bacteria</taxon>
        <taxon>Pseudomonadati</taxon>
        <taxon>Pseudomonadota</taxon>
        <taxon>Alphaproteobacteria</taxon>
        <taxon>Hyphomicrobiales</taxon>
        <taxon>Phyllobacteriaceae</taxon>
        <taxon>Nitratireductor</taxon>
    </lineage>
</organism>
<dbReference type="PROSITE" id="PS50949">
    <property type="entry name" value="HTH_GNTR"/>
    <property type="match status" value="1"/>
</dbReference>
<dbReference type="InterPro" id="IPR000524">
    <property type="entry name" value="Tscrpt_reg_HTH_GntR"/>
</dbReference>
<dbReference type="GO" id="GO:0003677">
    <property type="term" value="F:DNA binding"/>
    <property type="evidence" value="ECO:0007669"/>
    <property type="project" value="UniProtKB-KW"/>
</dbReference>
<evidence type="ECO:0000259" key="4">
    <source>
        <dbReference type="PROSITE" id="PS50949"/>
    </source>
</evidence>
<dbReference type="Gene3D" id="1.20.120.530">
    <property type="entry name" value="GntR ligand-binding domain-like"/>
    <property type="match status" value="1"/>
</dbReference>
<name>A0A844QKP1_9HYPH</name>
<dbReference type="InterPro" id="IPR008920">
    <property type="entry name" value="TF_FadR/GntR_C"/>
</dbReference>
<gene>
    <name evidence="5" type="ORF">GN330_14825</name>
</gene>
<keyword evidence="6" id="KW-1185">Reference proteome</keyword>
<dbReference type="InterPro" id="IPR036388">
    <property type="entry name" value="WH-like_DNA-bd_sf"/>
</dbReference>
<comment type="caution">
    <text evidence="5">The sequence shown here is derived from an EMBL/GenBank/DDBJ whole genome shotgun (WGS) entry which is preliminary data.</text>
</comment>
<feature type="domain" description="HTH gntR-type" evidence="4">
    <location>
        <begin position="6"/>
        <end position="73"/>
    </location>
</feature>
<keyword evidence="2" id="KW-0238">DNA-binding</keyword>
<reference evidence="5 6" key="1">
    <citation type="submission" date="2019-12" db="EMBL/GenBank/DDBJ databases">
        <title>Nitratireductor arenosus sp. nov., Isolated from sea sand, Jeju island, South Korea.</title>
        <authorList>
            <person name="Kim W."/>
        </authorList>
    </citation>
    <scope>NUCLEOTIDE SEQUENCE [LARGE SCALE GENOMIC DNA]</scope>
    <source>
        <strain evidence="5 6">CAU 1489</strain>
    </source>
</reference>
<dbReference type="AlphaFoldDB" id="A0A844QKP1"/>
<dbReference type="InterPro" id="IPR036390">
    <property type="entry name" value="WH_DNA-bd_sf"/>
</dbReference>
<dbReference type="Pfam" id="PF00392">
    <property type="entry name" value="GntR"/>
    <property type="match status" value="1"/>
</dbReference>
<dbReference type="SMART" id="SM00345">
    <property type="entry name" value="HTH_GNTR"/>
    <property type="match status" value="1"/>
</dbReference>